<proteinExistence type="predicted"/>
<reference evidence="1" key="2">
    <citation type="journal article" date="2015" name="Fish Shellfish Immunol.">
        <title>Early steps in the European eel (Anguilla anguilla)-Vibrio vulnificus interaction in the gills: Role of the RtxA13 toxin.</title>
        <authorList>
            <person name="Callol A."/>
            <person name="Pajuelo D."/>
            <person name="Ebbesson L."/>
            <person name="Teles M."/>
            <person name="MacKenzie S."/>
            <person name="Amaro C."/>
        </authorList>
    </citation>
    <scope>NUCLEOTIDE SEQUENCE</scope>
</reference>
<protein>
    <submittedName>
        <fullName evidence="1">Uncharacterized protein</fullName>
    </submittedName>
</protein>
<organism evidence="1">
    <name type="scientific">Anguilla anguilla</name>
    <name type="common">European freshwater eel</name>
    <name type="synonym">Muraena anguilla</name>
    <dbReference type="NCBI Taxonomy" id="7936"/>
    <lineage>
        <taxon>Eukaryota</taxon>
        <taxon>Metazoa</taxon>
        <taxon>Chordata</taxon>
        <taxon>Craniata</taxon>
        <taxon>Vertebrata</taxon>
        <taxon>Euteleostomi</taxon>
        <taxon>Actinopterygii</taxon>
        <taxon>Neopterygii</taxon>
        <taxon>Teleostei</taxon>
        <taxon>Anguilliformes</taxon>
        <taxon>Anguillidae</taxon>
        <taxon>Anguilla</taxon>
    </lineage>
</organism>
<dbReference type="EMBL" id="GBXM01069031">
    <property type="protein sequence ID" value="JAH39546.1"/>
    <property type="molecule type" value="Transcribed_RNA"/>
</dbReference>
<accession>A0A0E9SE28</accession>
<evidence type="ECO:0000313" key="1">
    <source>
        <dbReference type="EMBL" id="JAH39546.1"/>
    </source>
</evidence>
<name>A0A0E9SE28_ANGAN</name>
<reference evidence="1" key="1">
    <citation type="submission" date="2014-11" db="EMBL/GenBank/DDBJ databases">
        <authorList>
            <person name="Amaro Gonzalez C."/>
        </authorList>
    </citation>
    <scope>NUCLEOTIDE SEQUENCE</scope>
</reference>
<dbReference type="AlphaFoldDB" id="A0A0E9SE28"/>
<sequence>MVLHLVQVCAMTLEGFLGSRRLISAQEI</sequence>